<protein>
    <submittedName>
        <fullName evidence="2">QueT transporter family protein</fullName>
    </submittedName>
</protein>
<feature type="transmembrane region" description="Helical" evidence="1">
    <location>
        <begin position="12"/>
        <end position="32"/>
    </location>
</feature>
<keyword evidence="1" id="KW-0472">Membrane</keyword>
<accession>A0ABV4DLM6</accession>
<feature type="transmembrane region" description="Helical" evidence="1">
    <location>
        <begin position="130"/>
        <end position="154"/>
    </location>
</feature>
<comment type="caution">
    <text evidence="2">The sequence shown here is derived from an EMBL/GenBank/DDBJ whole genome shotgun (WGS) entry which is preliminary data.</text>
</comment>
<dbReference type="Pfam" id="PF06177">
    <property type="entry name" value="QueT"/>
    <property type="match status" value="1"/>
</dbReference>
<keyword evidence="1" id="KW-1133">Transmembrane helix</keyword>
<dbReference type="PANTHER" id="PTHR40044">
    <property type="entry name" value="INTEGRAL MEMBRANE PROTEIN-RELATED"/>
    <property type="match status" value="1"/>
</dbReference>
<dbReference type="InterPro" id="IPR010387">
    <property type="entry name" value="QueT"/>
</dbReference>
<dbReference type="Proteomes" id="UP001565236">
    <property type="component" value="Unassembled WGS sequence"/>
</dbReference>
<keyword evidence="3" id="KW-1185">Reference proteome</keyword>
<name>A0ABV4DLM6_9LACO</name>
<dbReference type="RefSeq" id="WP_280606736.1">
    <property type="nucleotide sequence ID" value="NZ_CP123639.1"/>
</dbReference>
<sequence length="162" mass="17649">MSNTATKTLELAKVGVVAALYVAFTLINPLSFGAVQLRFSELFNNFSVFNKRYIWAVTLGCAIANLFSPLGIVDVIFGSLGTLVMTSLSYFVTRKMTSVPKKLICCVLICTLMSWSVALELYFVSGLPFWATYLSVGAGEFISMALGAVVVYLLNKTVDLTK</sequence>
<organism evidence="2 3">
    <name type="scientific">Ligilactobacillus faecis</name>
    <dbReference type="NCBI Taxonomy" id="762833"/>
    <lineage>
        <taxon>Bacteria</taxon>
        <taxon>Bacillati</taxon>
        <taxon>Bacillota</taxon>
        <taxon>Bacilli</taxon>
        <taxon>Lactobacillales</taxon>
        <taxon>Lactobacillaceae</taxon>
        <taxon>Ligilactobacillus</taxon>
    </lineage>
</organism>
<dbReference type="PIRSF" id="PIRSF031501">
    <property type="entry name" value="QueT"/>
    <property type="match status" value="1"/>
</dbReference>
<keyword evidence="1" id="KW-0812">Transmembrane</keyword>
<dbReference type="EMBL" id="JBCLUF010000001">
    <property type="protein sequence ID" value="MEY8661370.1"/>
    <property type="molecule type" value="Genomic_DNA"/>
</dbReference>
<feature type="transmembrane region" description="Helical" evidence="1">
    <location>
        <begin position="76"/>
        <end position="92"/>
    </location>
</feature>
<evidence type="ECO:0000313" key="3">
    <source>
        <dbReference type="Proteomes" id="UP001565236"/>
    </source>
</evidence>
<evidence type="ECO:0000313" key="2">
    <source>
        <dbReference type="EMBL" id="MEY8661370.1"/>
    </source>
</evidence>
<evidence type="ECO:0000256" key="1">
    <source>
        <dbReference type="SAM" id="Phobius"/>
    </source>
</evidence>
<dbReference type="PANTHER" id="PTHR40044:SF1">
    <property type="entry name" value="INTEGRAL MEMBRANE PROTEIN"/>
    <property type="match status" value="1"/>
</dbReference>
<gene>
    <name evidence="2" type="ORF">AALT52_00470</name>
</gene>
<proteinExistence type="predicted"/>
<reference evidence="2 3" key="1">
    <citation type="submission" date="2024-03" db="EMBL/GenBank/DDBJ databases">
        <title>Mouse gut bacterial collection (mGBC) of GemPharmatech.</title>
        <authorList>
            <person name="He Y."/>
            <person name="Dong L."/>
            <person name="Wu D."/>
            <person name="Gao X."/>
            <person name="Lin Z."/>
        </authorList>
    </citation>
    <scope>NUCLEOTIDE SEQUENCE [LARGE SCALE GENOMIC DNA]</scope>
    <source>
        <strain evidence="2 3">15-30</strain>
    </source>
</reference>
<feature type="transmembrane region" description="Helical" evidence="1">
    <location>
        <begin position="104"/>
        <end position="124"/>
    </location>
</feature>